<dbReference type="InterPro" id="IPR015500">
    <property type="entry name" value="Peptidase_S8_subtilisin-rel"/>
</dbReference>
<feature type="active site" description="Charge relay system" evidence="10">
    <location>
        <position position="130"/>
    </location>
</feature>
<feature type="active site" description="Charge relay system" evidence="10">
    <location>
        <position position="98"/>
    </location>
</feature>
<dbReference type="InterPro" id="IPR036852">
    <property type="entry name" value="Peptidase_S8/S53_dom_sf"/>
</dbReference>
<dbReference type="Proteomes" id="UP001564760">
    <property type="component" value="Unassembled WGS sequence"/>
</dbReference>
<name>A0ABV4C9K0_9MYCO</name>
<evidence type="ECO:0000256" key="2">
    <source>
        <dbReference type="ARBA" id="ARBA00011073"/>
    </source>
</evidence>
<dbReference type="Pfam" id="PF00082">
    <property type="entry name" value="Peptidase_S8"/>
    <property type="match status" value="1"/>
</dbReference>
<dbReference type="GO" id="GO:0008233">
    <property type="term" value="F:peptidase activity"/>
    <property type="evidence" value="ECO:0007669"/>
    <property type="project" value="UniProtKB-KW"/>
</dbReference>
<protein>
    <submittedName>
        <fullName evidence="14">Type VII secretion-associated serine protease mycosin</fullName>
    </submittedName>
</protein>
<dbReference type="InterPro" id="IPR023834">
    <property type="entry name" value="T7SS_pept_S8A_mycosin"/>
</dbReference>
<evidence type="ECO:0000256" key="1">
    <source>
        <dbReference type="ARBA" id="ARBA00004162"/>
    </source>
</evidence>
<keyword evidence="9 11" id="KW-0472">Membrane</keyword>
<dbReference type="NCBIfam" id="TIGR03921">
    <property type="entry name" value="T7SS_mycosin"/>
    <property type="match status" value="1"/>
</dbReference>
<dbReference type="PRINTS" id="PR00723">
    <property type="entry name" value="SUBTILISIN"/>
</dbReference>
<dbReference type="SUPFAM" id="SSF52743">
    <property type="entry name" value="Subtilisin-like"/>
    <property type="match status" value="1"/>
</dbReference>
<evidence type="ECO:0000256" key="3">
    <source>
        <dbReference type="ARBA" id="ARBA00022475"/>
    </source>
</evidence>
<evidence type="ECO:0000256" key="12">
    <source>
        <dbReference type="SAM" id="SignalP"/>
    </source>
</evidence>
<evidence type="ECO:0000256" key="6">
    <source>
        <dbReference type="ARBA" id="ARBA00022801"/>
    </source>
</evidence>
<feature type="domain" description="Peptidase S8/S53" evidence="13">
    <location>
        <begin position="89"/>
        <end position="389"/>
    </location>
</feature>
<comment type="similarity">
    <text evidence="2 10">Belongs to the peptidase S8 family.</text>
</comment>
<keyword evidence="6 10" id="KW-0378">Hydrolase</keyword>
<feature type="chain" id="PRO_5047537529" evidence="12">
    <location>
        <begin position="28"/>
        <end position="460"/>
    </location>
</feature>
<keyword evidence="12" id="KW-0732">Signal</keyword>
<comment type="subcellular location">
    <subcellularLocation>
        <location evidence="1">Cell membrane</location>
        <topology evidence="1">Single-pass membrane protein</topology>
    </subcellularLocation>
</comment>
<evidence type="ECO:0000256" key="7">
    <source>
        <dbReference type="ARBA" id="ARBA00022825"/>
    </source>
</evidence>
<evidence type="ECO:0000256" key="4">
    <source>
        <dbReference type="ARBA" id="ARBA00022670"/>
    </source>
</evidence>
<dbReference type="PROSITE" id="PS00137">
    <property type="entry name" value="SUBTILASE_HIS"/>
    <property type="match status" value="1"/>
</dbReference>
<comment type="caution">
    <text evidence="14">The sequence shown here is derived from an EMBL/GenBank/DDBJ whole genome shotgun (WGS) entry which is preliminary data.</text>
</comment>
<dbReference type="InterPro" id="IPR000209">
    <property type="entry name" value="Peptidase_S8/S53_dom"/>
</dbReference>
<dbReference type="Gene3D" id="3.40.50.200">
    <property type="entry name" value="Peptidase S8/S53 domain"/>
    <property type="match status" value="1"/>
</dbReference>
<dbReference type="RefSeq" id="WP_369742213.1">
    <property type="nucleotide sequence ID" value="NZ_JBGEDP010000003.1"/>
</dbReference>
<feature type="active site" description="Charge relay system" evidence="10">
    <location>
        <position position="342"/>
    </location>
</feature>
<keyword evidence="3" id="KW-1003">Cell membrane</keyword>
<evidence type="ECO:0000256" key="10">
    <source>
        <dbReference type="PROSITE-ProRule" id="PRU01240"/>
    </source>
</evidence>
<keyword evidence="15" id="KW-1185">Reference proteome</keyword>
<evidence type="ECO:0000259" key="13">
    <source>
        <dbReference type="Pfam" id="PF00082"/>
    </source>
</evidence>
<evidence type="ECO:0000313" key="15">
    <source>
        <dbReference type="Proteomes" id="UP001564760"/>
    </source>
</evidence>
<dbReference type="InterPro" id="IPR050131">
    <property type="entry name" value="Peptidase_S8_subtilisin-like"/>
</dbReference>
<keyword evidence="5 11" id="KW-0812">Transmembrane</keyword>
<proteinExistence type="inferred from homology"/>
<dbReference type="PROSITE" id="PS51892">
    <property type="entry name" value="SUBTILASE"/>
    <property type="match status" value="1"/>
</dbReference>
<dbReference type="GO" id="GO:0006508">
    <property type="term" value="P:proteolysis"/>
    <property type="evidence" value="ECO:0007669"/>
    <property type="project" value="UniProtKB-KW"/>
</dbReference>
<dbReference type="CDD" id="cd00306">
    <property type="entry name" value="Peptidases_S8_S53"/>
    <property type="match status" value="1"/>
</dbReference>
<dbReference type="PANTHER" id="PTHR43806:SF11">
    <property type="entry name" value="CEREVISIN-RELATED"/>
    <property type="match status" value="1"/>
</dbReference>
<evidence type="ECO:0000256" key="9">
    <source>
        <dbReference type="ARBA" id="ARBA00023136"/>
    </source>
</evidence>
<keyword evidence="7 10" id="KW-0720">Serine protease</keyword>
<sequence length="460" mass="47359">MSRIRRFCAVFAAAMLLVAFGPSPWAAALTFPVVDLAALPPDKPPAPVVEMHQNGGCSLYGAMPGFDPAPTPPSQAMLNLPEAWKSSRGAGVTVAVIDSGVTPQPRLPNLSGAGDYIDPRADGLTDCDGHGTTVAGLIAGAPGPDGFAGVAPEARLVSIRQSSLQWAPRTPPGGDPQQVKTAGDVTTLALAVRHAADLPGVRVINISTVDCIPSYKDVDQAALGAALRYAAVDKDVVVVAAAGNTGENNCDNNPLTNTELPSDPRNWAGATTISTPSWWQPYVLSVASLNPTGQPSNFTMTGPWVGIAAPGEQIVSLGNSGGGLVNGQPDGQKPLAPINGTSFAAAYVSGVAALVRSKFPDLSSHQVINRIVASAHNAARAPSNTVGAGVFDPVAALTWDIPDGDRLPDRMPIIRIPAPAPPPRDIAWPRRIALGLAIALPALALGAVTLIGMRRDRSNP</sequence>
<organism evidence="14 15">
    <name type="scientific">Mycobacterium servetii</name>
    <dbReference type="NCBI Taxonomy" id="3237418"/>
    <lineage>
        <taxon>Bacteria</taxon>
        <taxon>Bacillati</taxon>
        <taxon>Actinomycetota</taxon>
        <taxon>Actinomycetes</taxon>
        <taxon>Mycobacteriales</taxon>
        <taxon>Mycobacteriaceae</taxon>
        <taxon>Mycobacterium</taxon>
    </lineage>
</organism>
<evidence type="ECO:0000256" key="5">
    <source>
        <dbReference type="ARBA" id="ARBA00022692"/>
    </source>
</evidence>
<evidence type="ECO:0000313" key="14">
    <source>
        <dbReference type="EMBL" id="MEY8019157.1"/>
    </source>
</evidence>
<evidence type="ECO:0000256" key="11">
    <source>
        <dbReference type="SAM" id="Phobius"/>
    </source>
</evidence>
<dbReference type="PANTHER" id="PTHR43806">
    <property type="entry name" value="PEPTIDASE S8"/>
    <property type="match status" value="1"/>
</dbReference>
<accession>A0ABV4C9K0</accession>
<gene>
    <name evidence="14" type="primary">mycP</name>
    <name evidence="14" type="ORF">AB8998_31415</name>
</gene>
<dbReference type="EMBL" id="JBGEDP010000003">
    <property type="protein sequence ID" value="MEY8019157.1"/>
    <property type="molecule type" value="Genomic_DNA"/>
</dbReference>
<feature type="signal peptide" evidence="12">
    <location>
        <begin position="1"/>
        <end position="27"/>
    </location>
</feature>
<evidence type="ECO:0000256" key="8">
    <source>
        <dbReference type="ARBA" id="ARBA00022989"/>
    </source>
</evidence>
<keyword evidence="8 11" id="KW-1133">Transmembrane helix</keyword>
<dbReference type="InterPro" id="IPR022398">
    <property type="entry name" value="Peptidase_S8_His-AS"/>
</dbReference>
<reference evidence="14 15" key="1">
    <citation type="submission" date="2024-08" db="EMBL/GenBank/DDBJ databases">
        <title>Mycobacterium servetensis sp. nov., a novel rapid-growing mycobacterial species recovered from a human patient in Zaragoza, Spain.</title>
        <authorList>
            <person name="Tristancho-Baro A.I."/>
            <person name="Buenestado-Serrano S."/>
            <person name="Garcia De Viedma D."/>
            <person name="Milagro-Beamonte A."/>
            <person name="Burillo N."/>
            <person name="Sanz S."/>
            <person name="Lopez-Calleja A.I."/>
            <person name="Penas-Utrilla D."/>
            <person name="Guardingo M."/>
            <person name="Garcia M.J."/>
            <person name="Vinuelas-Bayon J."/>
        </authorList>
    </citation>
    <scope>NUCLEOTIDE SEQUENCE [LARGE SCALE GENOMIC DNA]</scope>
    <source>
        <strain evidence="15">HUMS_12744610</strain>
    </source>
</reference>
<keyword evidence="4 10" id="KW-0645">Protease</keyword>
<feature type="transmembrane region" description="Helical" evidence="11">
    <location>
        <begin position="432"/>
        <end position="453"/>
    </location>
</feature>